<comment type="caution">
    <text evidence="1">The sequence shown here is derived from an EMBL/GenBank/DDBJ whole genome shotgun (WGS) entry which is preliminary data.</text>
</comment>
<dbReference type="RefSeq" id="WP_318798801.1">
    <property type="nucleotide sequence ID" value="NZ_JARUJP010000021.1"/>
</dbReference>
<evidence type="ECO:0000313" key="2">
    <source>
        <dbReference type="Proteomes" id="UP001281656"/>
    </source>
</evidence>
<organism evidence="1 2">
    <name type="scientific">Clostridium tanneri</name>
    <dbReference type="NCBI Taxonomy" id="3037988"/>
    <lineage>
        <taxon>Bacteria</taxon>
        <taxon>Bacillati</taxon>
        <taxon>Bacillota</taxon>
        <taxon>Clostridia</taxon>
        <taxon>Eubacteriales</taxon>
        <taxon>Clostridiaceae</taxon>
        <taxon>Clostridium</taxon>
    </lineage>
</organism>
<evidence type="ECO:0000313" key="1">
    <source>
        <dbReference type="EMBL" id="MDW8802474.1"/>
    </source>
</evidence>
<dbReference type="EMBL" id="JARUJP010000021">
    <property type="protein sequence ID" value="MDW8802474.1"/>
    <property type="molecule type" value="Genomic_DNA"/>
</dbReference>
<keyword evidence="2" id="KW-1185">Reference proteome</keyword>
<protein>
    <submittedName>
        <fullName evidence="1">Uncharacterized protein</fullName>
    </submittedName>
</protein>
<accession>A0ABU4JWF0</accession>
<proteinExistence type="predicted"/>
<name>A0ABU4JWF0_9CLOT</name>
<gene>
    <name evidence="1" type="ORF">P8V03_15095</name>
</gene>
<sequence>MGKSKFETKRLTVTLDDYVIEAAQKKAQIMFKGNLDYYINWLICNNNKQEIKKKIRGIQKAEERKKPTAIQNTEKTAMYNNTCVFCKQTIYQGDEICKAEGYENYIHKKCCRKGN</sequence>
<dbReference type="Proteomes" id="UP001281656">
    <property type="component" value="Unassembled WGS sequence"/>
</dbReference>
<reference evidence="1 2" key="1">
    <citation type="submission" date="2023-04" db="EMBL/GenBank/DDBJ databases">
        <title>Clostridium tannerae sp. nov., isolated from the fecal material of an alpaca.</title>
        <authorList>
            <person name="Miller S."/>
            <person name="Hendry M."/>
            <person name="King J."/>
            <person name="Sankaranarayanan K."/>
            <person name="Lawson P.A."/>
        </authorList>
    </citation>
    <scope>NUCLEOTIDE SEQUENCE [LARGE SCALE GENOMIC DNA]</scope>
    <source>
        <strain evidence="1 2">A1-XYC3</strain>
    </source>
</reference>